<dbReference type="GO" id="GO:0005886">
    <property type="term" value="C:plasma membrane"/>
    <property type="evidence" value="ECO:0007669"/>
    <property type="project" value="UniProtKB-SubCell"/>
</dbReference>
<evidence type="ECO:0000256" key="6">
    <source>
        <dbReference type="ARBA" id="ARBA00023136"/>
    </source>
</evidence>
<evidence type="ECO:0000256" key="2">
    <source>
        <dbReference type="ARBA" id="ARBA00022448"/>
    </source>
</evidence>
<organism evidence="9 10">
    <name type="scientific">Aeromicrobium endophyticum</name>
    <dbReference type="NCBI Taxonomy" id="2292704"/>
    <lineage>
        <taxon>Bacteria</taxon>
        <taxon>Bacillati</taxon>
        <taxon>Actinomycetota</taxon>
        <taxon>Actinomycetes</taxon>
        <taxon>Propionibacteriales</taxon>
        <taxon>Nocardioidaceae</taxon>
        <taxon>Aeromicrobium</taxon>
    </lineage>
</organism>
<dbReference type="PROSITE" id="PS50928">
    <property type="entry name" value="ABC_TM1"/>
    <property type="match status" value="1"/>
</dbReference>
<dbReference type="Proteomes" id="UP000265581">
    <property type="component" value="Unassembled WGS sequence"/>
</dbReference>
<dbReference type="AlphaFoldDB" id="A0A371P5Y7"/>
<feature type="transmembrane region" description="Helical" evidence="7">
    <location>
        <begin position="235"/>
        <end position="261"/>
    </location>
</feature>
<feature type="domain" description="ABC transmembrane type-1" evidence="8">
    <location>
        <begin position="98"/>
        <end position="304"/>
    </location>
</feature>
<reference evidence="9 10" key="1">
    <citation type="submission" date="2018-08" db="EMBL/GenBank/DDBJ databases">
        <title>Aeromicrobium sp. M2KJ-4, whole genome shotgun sequence.</title>
        <authorList>
            <person name="Tuo L."/>
        </authorList>
    </citation>
    <scope>NUCLEOTIDE SEQUENCE [LARGE SCALE GENOMIC DNA]</scope>
    <source>
        <strain evidence="9 10">M2KJ-4</strain>
    </source>
</reference>
<keyword evidence="3" id="KW-1003">Cell membrane</keyword>
<gene>
    <name evidence="9" type="ORF">DX116_17950</name>
</gene>
<keyword evidence="10" id="KW-1185">Reference proteome</keyword>
<dbReference type="SUPFAM" id="SSF161098">
    <property type="entry name" value="MetI-like"/>
    <property type="match status" value="1"/>
</dbReference>
<accession>A0A371P5Y7</accession>
<feature type="transmembrane region" description="Helical" evidence="7">
    <location>
        <begin position="137"/>
        <end position="158"/>
    </location>
</feature>
<dbReference type="RefSeq" id="WP_119705543.1">
    <property type="nucleotide sequence ID" value="NZ_JBHSOI010000002.1"/>
</dbReference>
<dbReference type="Pfam" id="PF19300">
    <property type="entry name" value="BPD_transp_1_N"/>
    <property type="match status" value="1"/>
</dbReference>
<protein>
    <submittedName>
        <fullName evidence="9">ABC transporter permease</fullName>
    </submittedName>
</protein>
<dbReference type="InterPro" id="IPR000515">
    <property type="entry name" value="MetI-like"/>
</dbReference>
<dbReference type="InterPro" id="IPR045621">
    <property type="entry name" value="BPD_transp_1_N"/>
</dbReference>
<evidence type="ECO:0000256" key="5">
    <source>
        <dbReference type="ARBA" id="ARBA00022989"/>
    </source>
</evidence>
<dbReference type="PANTHER" id="PTHR43163">
    <property type="entry name" value="DIPEPTIDE TRANSPORT SYSTEM PERMEASE PROTEIN DPPB-RELATED"/>
    <property type="match status" value="1"/>
</dbReference>
<comment type="similarity">
    <text evidence="7">Belongs to the binding-protein-dependent transport system permease family.</text>
</comment>
<evidence type="ECO:0000313" key="9">
    <source>
        <dbReference type="EMBL" id="REK70958.1"/>
    </source>
</evidence>
<keyword evidence="4 7" id="KW-0812">Transmembrane</keyword>
<evidence type="ECO:0000256" key="7">
    <source>
        <dbReference type="RuleBase" id="RU363032"/>
    </source>
</evidence>
<name>A0A371P5Y7_9ACTN</name>
<sequence length="317" mass="33223">MGLVGFIARRAAFSLLLLLIVSFLVFGLTAAAPGSQLTALLGGRPPTPEQVAALNEQYHLNDPFFQQYGRWLINAVQLDFGTSSVAGVSVTQQIGQYLPITAQLAAMALVLSLIVSVPAGLFAGIGRGGKLDRTVSLLTVGGMSSPPYAVGILLIFVLGVKLSVLPVYGAGEGGGDRFVHLILPAITLTIGLAAIVARQTRASTLTVMQQDYITFARARGLSPRRILVVYALRNSALPVVTSAGLLLISLISGAVLVEQVFSLPGLGQLIVSSVQQADLPVIQGVTMVLALVVILTNFAVELLSLLIDPRTRYAAKG</sequence>
<feature type="transmembrane region" description="Helical" evidence="7">
    <location>
        <begin position="178"/>
        <end position="197"/>
    </location>
</feature>
<keyword evidence="6 7" id="KW-0472">Membrane</keyword>
<evidence type="ECO:0000256" key="1">
    <source>
        <dbReference type="ARBA" id="ARBA00004651"/>
    </source>
</evidence>
<feature type="transmembrane region" description="Helical" evidence="7">
    <location>
        <begin position="281"/>
        <end position="307"/>
    </location>
</feature>
<evidence type="ECO:0000256" key="4">
    <source>
        <dbReference type="ARBA" id="ARBA00022692"/>
    </source>
</evidence>
<dbReference type="GO" id="GO:0071916">
    <property type="term" value="F:dipeptide transmembrane transporter activity"/>
    <property type="evidence" value="ECO:0007669"/>
    <property type="project" value="TreeGrafter"/>
</dbReference>
<keyword evidence="2 7" id="KW-0813">Transport</keyword>
<keyword evidence="5 7" id="KW-1133">Transmembrane helix</keyword>
<dbReference type="EMBL" id="QUBR01000002">
    <property type="protein sequence ID" value="REK70958.1"/>
    <property type="molecule type" value="Genomic_DNA"/>
</dbReference>
<dbReference type="OrthoDB" id="3747763at2"/>
<evidence type="ECO:0000259" key="8">
    <source>
        <dbReference type="PROSITE" id="PS50928"/>
    </source>
</evidence>
<comment type="subcellular location">
    <subcellularLocation>
        <location evidence="1 7">Cell membrane</location>
        <topology evidence="1 7">Multi-pass membrane protein</topology>
    </subcellularLocation>
</comment>
<evidence type="ECO:0000256" key="3">
    <source>
        <dbReference type="ARBA" id="ARBA00022475"/>
    </source>
</evidence>
<dbReference type="Pfam" id="PF00528">
    <property type="entry name" value="BPD_transp_1"/>
    <property type="match status" value="1"/>
</dbReference>
<dbReference type="PANTHER" id="PTHR43163:SF6">
    <property type="entry name" value="DIPEPTIDE TRANSPORT SYSTEM PERMEASE PROTEIN DPPB-RELATED"/>
    <property type="match status" value="1"/>
</dbReference>
<evidence type="ECO:0000313" key="10">
    <source>
        <dbReference type="Proteomes" id="UP000265581"/>
    </source>
</evidence>
<comment type="caution">
    <text evidence="9">The sequence shown here is derived from an EMBL/GenBank/DDBJ whole genome shotgun (WGS) entry which is preliminary data.</text>
</comment>
<proteinExistence type="inferred from homology"/>
<feature type="transmembrane region" description="Helical" evidence="7">
    <location>
        <begin position="104"/>
        <end position="125"/>
    </location>
</feature>
<dbReference type="CDD" id="cd06261">
    <property type="entry name" value="TM_PBP2"/>
    <property type="match status" value="1"/>
</dbReference>
<dbReference type="InterPro" id="IPR035906">
    <property type="entry name" value="MetI-like_sf"/>
</dbReference>
<dbReference type="Gene3D" id="1.10.3720.10">
    <property type="entry name" value="MetI-like"/>
    <property type="match status" value="1"/>
</dbReference>